<evidence type="ECO:0000313" key="4">
    <source>
        <dbReference type="EMBL" id="CAB3373715.1"/>
    </source>
</evidence>
<dbReference type="SUPFAM" id="SSF102588">
    <property type="entry name" value="LmbE-like"/>
    <property type="match status" value="1"/>
</dbReference>
<keyword evidence="5" id="KW-1185">Reference proteome</keyword>
<dbReference type="PANTHER" id="PTHR12993:SF11">
    <property type="entry name" value="N-ACETYLGLUCOSAMINYL-PHOSPHATIDYLINOSITOL DE-N-ACETYLASE"/>
    <property type="match status" value="1"/>
</dbReference>
<accession>A0A8S1D0P5</accession>
<keyword evidence="3" id="KW-0472">Membrane</keyword>
<dbReference type="Gene3D" id="3.40.50.10320">
    <property type="entry name" value="LmbE-like"/>
    <property type="match status" value="1"/>
</dbReference>
<keyword evidence="3" id="KW-0812">Transmembrane</keyword>
<dbReference type="AlphaFoldDB" id="A0A8S1D0P5"/>
<dbReference type="InterPro" id="IPR024078">
    <property type="entry name" value="LmbE-like_dom_sf"/>
</dbReference>
<protein>
    <recommendedName>
        <fullName evidence="2">N-acetylglucosaminylphosphatidylinositol deacetylase</fullName>
        <ecNumber evidence="2">3.5.1.89</ecNumber>
    </recommendedName>
</protein>
<dbReference type="Proteomes" id="UP000494165">
    <property type="component" value="Unassembled WGS sequence"/>
</dbReference>
<dbReference type="GO" id="GO:0005783">
    <property type="term" value="C:endoplasmic reticulum"/>
    <property type="evidence" value="ECO:0007669"/>
    <property type="project" value="TreeGrafter"/>
</dbReference>
<reference evidence="4 5" key="1">
    <citation type="submission" date="2020-04" db="EMBL/GenBank/DDBJ databases">
        <authorList>
            <person name="Alioto T."/>
            <person name="Alioto T."/>
            <person name="Gomez Garrido J."/>
        </authorList>
    </citation>
    <scope>NUCLEOTIDE SEQUENCE [LARGE SCALE GENOMIC DNA]</scope>
</reference>
<organism evidence="4 5">
    <name type="scientific">Cloeon dipterum</name>
    <dbReference type="NCBI Taxonomy" id="197152"/>
    <lineage>
        <taxon>Eukaryota</taxon>
        <taxon>Metazoa</taxon>
        <taxon>Ecdysozoa</taxon>
        <taxon>Arthropoda</taxon>
        <taxon>Hexapoda</taxon>
        <taxon>Insecta</taxon>
        <taxon>Pterygota</taxon>
        <taxon>Palaeoptera</taxon>
        <taxon>Ephemeroptera</taxon>
        <taxon>Pisciforma</taxon>
        <taxon>Baetidae</taxon>
        <taxon>Cloeon</taxon>
    </lineage>
</organism>
<dbReference type="OrthoDB" id="440160at2759"/>
<dbReference type="EMBL" id="CADEPI010000089">
    <property type="protein sequence ID" value="CAB3373715.1"/>
    <property type="molecule type" value="Genomic_DNA"/>
</dbReference>
<comment type="similarity">
    <text evidence="1">Belongs to the PIGL family.</text>
</comment>
<evidence type="ECO:0000256" key="1">
    <source>
        <dbReference type="ARBA" id="ARBA00006066"/>
    </source>
</evidence>
<evidence type="ECO:0000256" key="2">
    <source>
        <dbReference type="ARBA" id="ARBA00012176"/>
    </source>
</evidence>
<keyword evidence="3" id="KW-1133">Transmembrane helix</keyword>
<feature type="transmembrane region" description="Helical" evidence="3">
    <location>
        <begin position="14"/>
        <end position="34"/>
    </location>
</feature>
<dbReference type="PANTHER" id="PTHR12993">
    <property type="entry name" value="N-ACETYLGLUCOSAMINYL-PHOSPHATIDYLINOSITOL DE-N-ACETYLASE-RELATED"/>
    <property type="match status" value="1"/>
</dbReference>
<dbReference type="EC" id="3.5.1.89" evidence="2"/>
<proteinExistence type="inferred from homology"/>
<dbReference type="InterPro" id="IPR003737">
    <property type="entry name" value="GlcNAc_PI_deacetylase-related"/>
</dbReference>
<evidence type="ECO:0000256" key="3">
    <source>
        <dbReference type="SAM" id="Phobius"/>
    </source>
</evidence>
<gene>
    <name evidence="4" type="ORF">CLODIP_2_CD04562</name>
</gene>
<comment type="caution">
    <text evidence="4">The sequence shown here is derived from an EMBL/GenBank/DDBJ whole genome shotgun (WGS) entry which is preliminary data.</text>
</comment>
<sequence length="273" mass="30824">MVHMDEASVYLWEWAWALVLLLGTYASLGLIHYWTRRGAPCPVLEKAQRVLLLTAHPDDECMFFGPTILGILGRGKSPKRLFLVCLSIGDQEGLGAQRKQELRKSCKVLGIKEEDLYIYQSSRLKDGFEHDWPVDEVASIAERHISQLGVDLVVTFDRYGVSGHPNHQALFYGVAALHLKGKIPKGVEVMCVESVSRLRKYVGPCDSLLSSAVGNHQVVLTPAERKRVLDAMFCHKSQMVWFRRLYLIFSRYTFLNTLSPIHAEALELSLALD</sequence>
<evidence type="ECO:0000313" key="5">
    <source>
        <dbReference type="Proteomes" id="UP000494165"/>
    </source>
</evidence>
<name>A0A8S1D0P5_9INSE</name>
<dbReference type="Pfam" id="PF02585">
    <property type="entry name" value="PIG-L"/>
    <property type="match status" value="1"/>
</dbReference>
<dbReference type="GO" id="GO:0000225">
    <property type="term" value="F:N-acetylglucosaminylphosphatidylinositol deacetylase activity"/>
    <property type="evidence" value="ECO:0007669"/>
    <property type="project" value="UniProtKB-EC"/>
</dbReference>